<reference evidence="1" key="1">
    <citation type="submission" date="2017-07" db="EMBL/GenBank/DDBJ databases">
        <title>Taro Niue Genome Assembly and Annotation.</title>
        <authorList>
            <person name="Atibalentja N."/>
            <person name="Keating K."/>
            <person name="Fields C.J."/>
        </authorList>
    </citation>
    <scope>NUCLEOTIDE SEQUENCE</scope>
    <source>
        <strain evidence="1">Niue_2</strain>
        <tissue evidence="1">Leaf</tissue>
    </source>
</reference>
<name>A0A843TSW6_COLES</name>
<gene>
    <name evidence="1" type="ORF">Taro_004856</name>
</gene>
<dbReference type="EMBL" id="NMUH01000133">
    <property type="protein sequence ID" value="MQL72514.1"/>
    <property type="molecule type" value="Genomic_DNA"/>
</dbReference>
<dbReference type="Proteomes" id="UP000652761">
    <property type="component" value="Unassembled WGS sequence"/>
</dbReference>
<protein>
    <submittedName>
        <fullName evidence="1">Uncharacterized protein</fullName>
    </submittedName>
</protein>
<dbReference type="AlphaFoldDB" id="A0A843TSW6"/>
<sequence length="301" mass="31499">LFEFIAYLTELNSIPSGSSNPWVAARPSGVPGEGPGGRVDTVVSELRGPTRFVAYFPVGSECELQESVVAVAGCACFERGLDPPEVDVLFSTSTVVSIFARFADVLGCLALPSSDIFFGFASVRVPVEQSCVPTLADGPSGGFRKGCRACLCLLDLSGLRANGVVSVAVAPPVFSFARCSTLEGLSARQFCFRFVGVPAALADKGLINPTEPCSRGSPPLLPSGSDSLSQEFVVGRSWWRFVALCVASSVACFPAGSECKLQESVATVAGCACFERGCCFRSCCGWGSSSAYASVWVCREG</sequence>
<evidence type="ECO:0000313" key="1">
    <source>
        <dbReference type="EMBL" id="MQL72514.1"/>
    </source>
</evidence>
<accession>A0A843TSW6</accession>
<organism evidence="1 2">
    <name type="scientific">Colocasia esculenta</name>
    <name type="common">Wild taro</name>
    <name type="synonym">Arum esculentum</name>
    <dbReference type="NCBI Taxonomy" id="4460"/>
    <lineage>
        <taxon>Eukaryota</taxon>
        <taxon>Viridiplantae</taxon>
        <taxon>Streptophyta</taxon>
        <taxon>Embryophyta</taxon>
        <taxon>Tracheophyta</taxon>
        <taxon>Spermatophyta</taxon>
        <taxon>Magnoliopsida</taxon>
        <taxon>Liliopsida</taxon>
        <taxon>Araceae</taxon>
        <taxon>Aroideae</taxon>
        <taxon>Colocasieae</taxon>
        <taxon>Colocasia</taxon>
    </lineage>
</organism>
<keyword evidence="2" id="KW-1185">Reference proteome</keyword>
<feature type="non-terminal residue" evidence="1">
    <location>
        <position position="301"/>
    </location>
</feature>
<evidence type="ECO:0000313" key="2">
    <source>
        <dbReference type="Proteomes" id="UP000652761"/>
    </source>
</evidence>
<comment type="caution">
    <text evidence="1">The sequence shown here is derived from an EMBL/GenBank/DDBJ whole genome shotgun (WGS) entry which is preliminary data.</text>
</comment>
<proteinExistence type="predicted"/>